<reference evidence="4 5" key="1">
    <citation type="journal article" date="2019" name="Sci. Rep.">
        <title>A multi-omics analysis of the grapevine pathogen Lasiodiplodia theobromae reveals that temperature affects the expression of virulence- and pathogenicity-related genes.</title>
        <authorList>
            <person name="Felix C."/>
            <person name="Meneses R."/>
            <person name="Goncalves M.F.M."/>
            <person name="Tilleman L."/>
            <person name="Duarte A.S."/>
            <person name="Jorrin-Novo J.V."/>
            <person name="Van de Peer Y."/>
            <person name="Deforce D."/>
            <person name="Van Nieuwerburgh F."/>
            <person name="Esteves A.C."/>
            <person name="Alves A."/>
        </authorList>
    </citation>
    <scope>NUCLEOTIDE SEQUENCE [LARGE SCALE GENOMIC DNA]</scope>
    <source>
        <strain evidence="4 5">LA-SOL3</strain>
    </source>
</reference>
<dbReference type="InterPro" id="IPR024737">
    <property type="entry name" value="Get5_N"/>
</dbReference>
<gene>
    <name evidence="4" type="ORF">DBV05_g5527</name>
</gene>
<feature type="region of interest" description="Disordered" evidence="1">
    <location>
        <begin position="177"/>
        <end position="217"/>
    </location>
</feature>
<evidence type="ECO:0000259" key="2">
    <source>
        <dbReference type="Pfam" id="PF12754"/>
    </source>
</evidence>
<feature type="domain" description="Get5 C-terminal" evidence="3">
    <location>
        <begin position="221"/>
        <end position="270"/>
    </location>
</feature>
<feature type="region of interest" description="Disordered" evidence="1">
    <location>
        <begin position="20"/>
        <end position="80"/>
    </location>
</feature>
<accession>A0A5N5DDE2</accession>
<keyword evidence="5" id="KW-1185">Reference proteome</keyword>
<dbReference type="InterPro" id="IPR049256">
    <property type="entry name" value="Get5_C"/>
</dbReference>
<evidence type="ECO:0000313" key="4">
    <source>
        <dbReference type="EMBL" id="KAB2575873.1"/>
    </source>
</evidence>
<dbReference type="AlphaFoldDB" id="A0A5N5DDE2"/>
<feature type="compositionally biased region" description="Low complexity" evidence="1">
    <location>
        <begin position="52"/>
        <end position="76"/>
    </location>
</feature>
<feature type="compositionally biased region" description="Pro residues" evidence="1">
    <location>
        <begin position="198"/>
        <end position="212"/>
    </location>
</feature>
<feature type="domain" description="Get5 N-terminal" evidence="2">
    <location>
        <begin position="6"/>
        <end position="173"/>
    </location>
</feature>
<evidence type="ECO:0000259" key="3">
    <source>
        <dbReference type="Pfam" id="PF17183"/>
    </source>
</evidence>
<protein>
    <recommendedName>
        <fullName evidence="6">Ubiquitin-like domain-containing protein</fullName>
    </recommendedName>
</protein>
<sequence length="275" mass="28109">MTELAFAKQFLTALEARPARLSSDHVVDPKSYPAQPAFILPRMPQPKRKPTARSSSTTEPTSTAADATSPPTTAAAEGPLATVTLKPTRATLPTYTIPAPVSIATTSIHDLKAAYAAGSGAPDLRTDKIKILHAKKPVNDTKTIKDVLGAAAAVDAASSAPLAVEFSVMVLGGGGGGGTPSAGTPAISTPERVASPPVAVPPAAAAPPPQPSQPEIEMGEAPVAAGPEEAAGILQTDEFWADLKGFLVQRLKDEGEGERLAGVFKEAWQQKGGSA</sequence>
<evidence type="ECO:0000256" key="1">
    <source>
        <dbReference type="SAM" id="MobiDB-lite"/>
    </source>
</evidence>
<dbReference type="OrthoDB" id="5366541at2759"/>
<comment type="caution">
    <text evidence="4">The sequence shown here is derived from an EMBL/GenBank/DDBJ whole genome shotgun (WGS) entry which is preliminary data.</text>
</comment>
<dbReference type="Proteomes" id="UP000325902">
    <property type="component" value="Unassembled WGS sequence"/>
</dbReference>
<dbReference type="Gene3D" id="1.10.286.70">
    <property type="entry name" value="Get5 dimerization domain"/>
    <property type="match status" value="1"/>
</dbReference>
<proteinExistence type="predicted"/>
<organism evidence="4 5">
    <name type="scientific">Lasiodiplodia theobromae</name>
    <dbReference type="NCBI Taxonomy" id="45133"/>
    <lineage>
        <taxon>Eukaryota</taxon>
        <taxon>Fungi</taxon>
        <taxon>Dikarya</taxon>
        <taxon>Ascomycota</taxon>
        <taxon>Pezizomycotina</taxon>
        <taxon>Dothideomycetes</taxon>
        <taxon>Dothideomycetes incertae sedis</taxon>
        <taxon>Botryosphaeriales</taxon>
        <taxon>Botryosphaeriaceae</taxon>
        <taxon>Lasiodiplodia</taxon>
    </lineage>
</organism>
<dbReference type="Pfam" id="PF12754">
    <property type="entry name" value="Get5_N"/>
    <property type="match status" value="1"/>
</dbReference>
<evidence type="ECO:0000313" key="5">
    <source>
        <dbReference type="Proteomes" id="UP000325902"/>
    </source>
</evidence>
<evidence type="ECO:0008006" key="6">
    <source>
        <dbReference type="Google" id="ProtNLM"/>
    </source>
</evidence>
<dbReference type="EMBL" id="VCHE01000029">
    <property type="protein sequence ID" value="KAB2575873.1"/>
    <property type="molecule type" value="Genomic_DNA"/>
</dbReference>
<name>A0A5N5DDE2_9PEZI</name>
<dbReference type="Pfam" id="PF17183">
    <property type="entry name" value="Get5_C"/>
    <property type="match status" value="1"/>
</dbReference>